<dbReference type="OrthoDB" id="9800082at2"/>
<evidence type="ECO:0000313" key="2">
    <source>
        <dbReference type="Proteomes" id="UP000246352"/>
    </source>
</evidence>
<organism evidence="1 2">
    <name type="scientific">Hoeflea marina</name>
    <dbReference type="NCBI Taxonomy" id="274592"/>
    <lineage>
        <taxon>Bacteria</taxon>
        <taxon>Pseudomonadati</taxon>
        <taxon>Pseudomonadota</taxon>
        <taxon>Alphaproteobacteria</taxon>
        <taxon>Hyphomicrobiales</taxon>
        <taxon>Rhizobiaceae</taxon>
        <taxon>Hoeflea</taxon>
    </lineage>
</organism>
<dbReference type="InterPro" id="IPR014710">
    <property type="entry name" value="RmlC-like_jellyroll"/>
</dbReference>
<reference evidence="1 2" key="1">
    <citation type="submission" date="2018-05" db="EMBL/GenBank/DDBJ databases">
        <title>Genomic Encyclopedia of Type Strains, Phase IV (KMG-IV): sequencing the most valuable type-strain genomes for metagenomic binning, comparative biology and taxonomic classification.</title>
        <authorList>
            <person name="Goeker M."/>
        </authorList>
    </citation>
    <scope>NUCLEOTIDE SEQUENCE [LARGE SCALE GENOMIC DNA]</scope>
    <source>
        <strain evidence="1 2">DSM 16791</strain>
    </source>
</reference>
<protein>
    <recommendedName>
        <fullName evidence="3">HutD protein</fullName>
    </recommendedName>
</protein>
<dbReference type="PANTHER" id="PTHR37943">
    <property type="entry name" value="PROTEIN VES"/>
    <property type="match status" value="1"/>
</dbReference>
<accession>A0A317PKE2</accession>
<dbReference type="AlphaFoldDB" id="A0A317PKE2"/>
<dbReference type="RefSeq" id="WP_158284969.1">
    <property type="nucleotide sequence ID" value="NZ_QGTR01000003.1"/>
</dbReference>
<dbReference type="InterPro" id="IPR010282">
    <property type="entry name" value="Uncharacterised_HutD/Ves"/>
</dbReference>
<dbReference type="SUPFAM" id="SSF51182">
    <property type="entry name" value="RmlC-like cupins"/>
    <property type="match status" value="1"/>
</dbReference>
<dbReference type="EMBL" id="QGTR01000003">
    <property type="protein sequence ID" value="PWW00500.1"/>
    <property type="molecule type" value="Genomic_DNA"/>
</dbReference>
<dbReference type="InterPro" id="IPR011051">
    <property type="entry name" value="RmlC_Cupin_sf"/>
</dbReference>
<name>A0A317PKE2_9HYPH</name>
<sequence length="189" mass="19714">MDIFRFADLIEVPWRNGGGVTRDIASVHEDGALVWRVSMADVDSDGAFSDFSGLMRILTVIDGAGMDLLTPAGTLVALPGVPVLFDGGMAVSSVLRDGALRDFNLFFAPDRFGGSVVAIAGPGQRFVAAGGGQRRLLHCMSGRVAAGEDTVLGKGDTALLRDEITEIRLEDGATILLVSLDPCGPPQAG</sequence>
<dbReference type="PANTHER" id="PTHR37943:SF1">
    <property type="entry name" value="PROTEIN VES"/>
    <property type="match status" value="1"/>
</dbReference>
<keyword evidence="2" id="KW-1185">Reference proteome</keyword>
<dbReference type="Gene3D" id="2.60.120.10">
    <property type="entry name" value="Jelly Rolls"/>
    <property type="match status" value="1"/>
</dbReference>
<dbReference type="Proteomes" id="UP000246352">
    <property type="component" value="Unassembled WGS sequence"/>
</dbReference>
<dbReference type="Pfam" id="PF05962">
    <property type="entry name" value="HutD"/>
    <property type="match status" value="1"/>
</dbReference>
<evidence type="ECO:0008006" key="3">
    <source>
        <dbReference type="Google" id="ProtNLM"/>
    </source>
</evidence>
<evidence type="ECO:0000313" key="1">
    <source>
        <dbReference type="EMBL" id="PWW00500.1"/>
    </source>
</evidence>
<proteinExistence type="predicted"/>
<comment type="caution">
    <text evidence="1">The sequence shown here is derived from an EMBL/GenBank/DDBJ whole genome shotgun (WGS) entry which is preliminary data.</text>
</comment>
<gene>
    <name evidence="1" type="ORF">DFR52_103707</name>
</gene>